<gene>
    <name evidence="1" type="ORF">PGT21_030116</name>
</gene>
<proteinExistence type="predicted"/>
<reference evidence="1 2" key="1">
    <citation type="submission" date="2019-05" db="EMBL/GenBank/DDBJ databases">
        <title>Emergence of the Ug99 lineage of the wheat stem rust pathogen through somatic hybridization.</title>
        <authorList>
            <person name="Li F."/>
            <person name="Upadhyaya N.M."/>
            <person name="Sperschneider J."/>
            <person name="Matny O."/>
            <person name="Nguyen-Phuc H."/>
            <person name="Mago R."/>
            <person name="Raley C."/>
            <person name="Miller M.E."/>
            <person name="Silverstein K.A.T."/>
            <person name="Henningsen E."/>
            <person name="Hirsch C.D."/>
            <person name="Visser B."/>
            <person name="Pretorius Z.A."/>
            <person name="Steffenson B.J."/>
            <person name="Schwessinger B."/>
            <person name="Dodds P.N."/>
            <person name="Figueroa M."/>
        </authorList>
    </citation>
    <scope>NUCLEOTIDE SEQUENCE [LARGE SCALE GENOMIC DNA]</scope>
    <source>
        <strain evidence="1">21-0</strain>
    </source>
</reference>
<comment type="caution">
    <text evidence="1">The sequence shown here is derived from an EMBL/GenBank/DDBJ whole genome shotgun (WGS) entry which is preliminary data.</text>
</comment>
<dbReference type="AlphaFoldDB" id="A0A5B0LXN6"/>
<protein>
    <submittedName>
        <fullName evidence="1">Uncharacterized protein</fullName>
    </submittedName>
</protein>
<name>A0A5B0LXN6_PUCGR</name>
<evidence type="ECO:0000313" key="2">
    <source>
        <dbReference type="Proteomes" id="UP000324748"/>
    </source>
</evidence>
<accession>A0A5B0LXN6</accession>
<sequence length="83" mass="9344">MSCEESEKKAPIRPLKPRISLACPEGITPNDLDRKLLVCPLSLFKLLNLQTTVPKKASLYQPEQMGDSQPDDLQLLCFRLFTA</sequence>
<dbReference type="Proteomes" id="UP000324748">
    <property type="component" value="Unassembled WGS sequence"/>
</dbReference>
<keyword evidence="2" id="KW-1185">Reference proteome</keyword>
<evidence type="ECO:0000313" key="1">
    <source>
        <dbReference type="EMBL" id="KAA1069627.1"/>
    </source>
</evidence>
<dbReference type="EMBL" id="VSWC01000183">
    <property type="protein sequence ID" value="KAA1069627.1"/>
    <property type="molecule type" value="Genomic_DNA"/>
</dbReference>
<organism evidence="1 2">
    <name type="scientific">Puccinia graminis f. sp. tritici</name>
    <dbReference type="NCBI Taxonomy" id="56615"/>
    <lineage>
        <taxon>Eukaryota</taxon>
        <taxon>Fungi</taxon>
        <taxon>Dikarya</taxon>
        <taxon>Basidiomycota</taxon>
        <taxon>Pucciniomycotina</taxon>
        <taxon>Pucciniomycetes</taxon>
        <taxon>Pucciniales</taxon>
        <taxon>Pucciniaceae</taxon>
        <taxon>Puccinia</taxon>
    </lineage>
</organism>